<dbReference type="GO" id="GO:0004177">
    <property type="term" value="F:aminopeptidase activity"/>
    <property type="evidence" value="ECO:0007669"/>
    <property type="project" value="UniProtKB-KW"/>
</dbReference>
<keyword evidence="3" id="KW-0031">Aminopeptidase</keyword>
<dbReference type="PANTHER" id="PTHR42776:SF27">
    <property type="entry name" value="DIPEPTIDYL PEPTIDASE FAMILY MEMBER 6"/>
    <property type="match status" value="1"/>
</dbReference>
<comment type="caution">
    <text evidence="3">The sequence shown here is derived from an EMBL/GenBank/DDBJ whole genome shotgun (WGS) entry which is preliminary data.</text>
</comment>
<dbReference type="RefSeq" id="WP_183616551.1">
    <property type="nucleotide sequence ID" value="NZ_JACIDY010000003.1"/>
</dbReference>
<proteinExistence type="predicted"/>
<dbReference type="AlphaFoldDB" id="A0A7W6C3J6"/>
<name>A0A7W6C3J6_9SPHN</name>
<reference evidence="3 4" key="1">
    <citation type="submission" date="2020-08" db="EMBL/GenBank/DDBJ databases">
        <title>Genomic Encyclopedia of Type Strains, Phase IV (KMG-IV): sequencing the most valuable type-strain genomes for metagenomic binning, comparative biology and taxonomic classification.</title>
        <authorList>
            <person name="Goeker M."/>
        </authorList>
    </citation>
    <scope>NUCLEOTIDE SEQUENCE [LARGE SCALE GENOMIC DNA]</scope>
    <source>
        <strain evidence="3 4">DSM 27568</strain>
    </source>
</reference>
<dbReference type="Gene3D" id="3.40.50.1820">
    <property type="entry name" value="alpha/beta hydrolase"/>
    <property type="match status" value="1"/>
</dbReference>
<dbReference type="GO" id="GO:0004252">
    <property type="term" value="F:serine-type endopeptidase activity"/>
    <property type="evidence" value="ECO:0007669"/>
    <property type="project" value="TreeGrafter"/>
</dbReference>
<keyword evidence="4" id="KW-1185">Reference proteome</keyword>
<dbReference type="PANTHER" id="PTHR42776">
    <property type="entry name" value="SERINE PEPTIDASE S9 FAMILY MEMBER"/>
    <property type="match status" value="1"/>
</dbReference>
<dbReference type="Pfam" id="PF00326">
    <property type="entry name" value="Peptidase_S9"/>
    <property type="match status" value="1"/>
</dbReference>
<dbReference type="InterPro" id="IPR029058">
    <property type="entry name" value="AB_hydrolase_fold"/>
</dbReference>
<dbReference type="SUPFAM" id="SSF82171">
    <property type="entry name" value="DPP6 N-terminal domain-like"/>
    <property type="match status" value="1"/>
</dbReference>
<dbReference type="SUPFAM" id="SSF53474">
    <property type="entry name" value="alpha/beta-Hydrolases"/>
    <property type="match status" value="1"/>
</dbReference>
<evidence type="ECO:0000313" key="3">
    <source>
        <dbReference type="EMBL" id="MBB3939820.1"/>
    </source>
</evidence>
<gene>
    <name evidence="3" type="ORF">GGR39_001470</name>
</gene>
<feature type="domain" description="Peptidase S9 prolyl oligopeptidase catalytic" evidence="2">
    <location>
        <begin position="423"/>
        <end position="631"/>
    </location>
</feature>
<evidence type="ECO:0000256" key="1">
    <source>
        <dbReference type="ARBA" id="ARBA00022801"/>
    </source>
</evidence>
<dbReference type="InterPro" id="IPR001375">
    <property type="entry name" value="Peptidase_S9_cat"/>
</dbReference>
<keyword evidence="1" id="KW-0378">Hydrolase</keyword>
<evidence type="ECO:0000259" key="2">
    <source>
        <dbReference type="Pfam" id="PF00326"/>
    </source>
</evidence>
<organism evidence="3 4">
    <name type="scientific">Novosphingobium fluoreni</name>
    <dbReference type="NCBI Taxonomy" id="1391222"/>
    <lineage>
        <taxon>Bacteria</taxon>
        <taxon>Pseudomonadati</taxon>
        <taxon>Pseudomonadota</taxon>
        <taxon>Alphaproteobacteria</taxon>
        <taxon>Sphingomonadales</taxon>
        <taxon>Sphingomonadaceae</taxon>
        <taxon>Novosphingobium</taxon>
    </lineage>
</organism>
<keyword evidence="3" id="KW-0645">Protease</keyword>
<accession>A0A7W6C3J6</accession>
<sequence length="635" mass="67948">MSVASVLGGARAAEAPPLDAYGELSQFEDAAISPDGSLTAAVVRIKGERRIVAIDGQDKPFVNISAGPGKVRSIQWADDKTVLLTTTSTVPVFGFTADKYELTGTIILAMKPGGVSGSVFANTDSVARTTRGQYGIRSIDGRTVGFFGGIALQMGGSGRYMEHGRTTLYGVDLSTNRARAVAPPPEEDHFRDWLIDTSGKVGAMLDVSQIDGGWRITGAKSKELARGTTPTGDISLISFGHDGSSVIYETADDQHGQRWFEVPIMGGDAKEIVPGIAIDRVFVDKVTGRLQGYRTDGDTRVTVMSDPAQQRALTAIFRAFKGLNTQLMDYTPNFSKVLVRTSGNGDSGTWYRVDVAGKHAEPIGYERLRIAPEQVGPISLVLYEAQDGLALNGVLTLPPGIPAKNLPVIMLPHGGPAAHDTVQFDWMAQAFASRGYAVFQPNFRGSTGGSYSLRRAGDGEWGRKMQTDISDGLSALAAKGIVDPKRACIVGASYGGYAALAGVTLQHGIYRCAVAVAGISDLGLMYNTDTRESGGSKMLSRALKRQLGEPKGFSAVSPRKFAAGADGPIMLIHGKDDTVVDYGQSRVMADALKDNGKPFELITLQGEDHWLSKEETRKRMLTESIRFVQKYNPAN</sequence>
<dbReference type="EMBL" id="JACIDY010000003">
    <property type="protein sequence ID" value="MBB3939820.1"/>
    <property type="molecule type" value="Genomic_DNA"/>
</dbReference>
<evidence type="ECO:0000313" key="4">
    <source>
        <dbReference type="Proteomes" id="UP000561459"/>
    </source>
</evidence>
<dbReference type="GO" id="GO:0006508">
    <property type="term" value="P:proteolysis"/>
    <property type="evidence" value="ECO:0007669"/>
    <property type="project" value="InterPro"/>
</dbReference>
<dbReference type="Proteomes" id="UP000561459">
    <property type="component" value="Unassembled WGS sequence"/>
</dbReference>
<protein>
    <submittedName>
        <fullName evidence="3">Dipeptidyl aminopeptidase/acylaminoacyl peptidase</fullName>
    </submittedName>
</protein>